<organism evidence="1 2">
    <name type="scientific">Paenibacillus alba</name>
    <dbReference type="NCBI Taxonomy" id="1197127"/>
    <lineage>
        <taxon>Bacteria</taxon>
        <taxon>Bacillati</taxon>
        <taxon>Bacillota</taxon>
        <taxon>Bacilli</taxon>
        <taxon>Bacillales</taxon>
        <taxon>Paenibacillaceae</taxon>
        <taxon>Paenibacillus</taxon>
    </lineage>
</organism>
<dbReference type="EMBL" id="JARLKY010000087">
    <property type="protein sequence ID" value="MEC0231154.1"/>
    <property type="molecule type" value="Genomic_DNA"/>
</dbReference>
<comment type="caution">
    <text evidence="1">The sequence shown here is derived from an EMBL/GenBank/DDBJ whole genome shotgun (WGS) entry which is preliminary data.</text>
</comment>
<evidence type="ECO:0000313" key="2">
    <source>
        <dbReference type="Proteomes" id="UP001338137"/>
    </source>
</evidence>
<reference evidence="1 2" key="1">
    <citation type="submission" date="2023-03" db="EMBL/GenBank/DDBJ databases">
        <title>Bacillus Genome Sequencing.</title>
        <authorList>
            <person name="Dunlap C."/>
        </authorList>
    </citation>
    <scope>NUCLEOTIDE SEQUENCE [LARGE SCALE GENOMIC DNA]</scope>
    <source>
        <strain evidence="1 2">BD-533</strain>
    </source>
</reference>
<dbReference type="Proteomes" id="UP001338137">
    <property type="component" value="Unassembled WGS sequence"/>
</dbReference>
<accession>A0ABU6GAD8</accession>
<name>A0ABU6GAD8_9BACL</name>
<proteinExistence type="predicted"/>
<sequence length="47" mass="5483">MIELDIGYILKHLGIDINKFLEEEEKYEAAQVQLFGLQDQPNILHNV</sequence>
<keyword evidence="2" id="KW-1185">Reference proteome</keyword>
<gene>
    <name evidence="1" type="ORF">P4I72_29060</name>
</gene>
<protein>
    <submittedName>
        <fullName evidence="1">Uncharacterized protein</fullName>
    </submittedName>
</protein>
<evidence type="ECO:0000313" key="1">
    <source>
        <dbReference type="EMBL" id="MEC0231154.1"/>
    </source>
</evidence>
<dbReference type="RefSeq" id="WP_326075090.1">
    <property type="nucleotide sequence ID" value="NZ_JARLKY010000087.1"/>
</dbReference>